<sequence>MMDMLNLKIIIIEDRQARGVEVDLNGASLKVIARKEVILSAGTINSAKLLMLSGIGPKEELQKHKIPVVADLPVGRNLQDHFGSMLNFELSDKIEPFSQKIRKDANIWEYINSKSGVMTSVYGVSNIAFLNTLGINDTNDYPEFELYFGEGAQEVVKHQFMISMPVK</sequence>
<dbReference type="GO" id="GO:0016614">
    <property type="term" value="F:oxidoreductase activity, acting on CH-OH group of donors"/>
    <property type="evidence" value="ECO:0007669"/>
    <property type="project" value="InterPro"/>
</dbReference>
<comment type="similarity">
    <text evidence="2">Belongs to the GMC oxidoreductase family.</text>
</comment>
<dbReference type="SUPFAM" id="SSF51905">
    <property type="entry name" value="FAD/NAD(P)-binding domain"/>
    <property type="match status" value="1"/>
</dbReference>
<evidence type="ECO:0000313" key="7">
    <source>
        <dbReference type="Proteomes" id="UP000499080"/>
    </source>
</evidence>
<feature type="domain" description="Glucose-methanol-choline oxidoreductase N-terminal" evidence="5">
    <location>
        <begin position="8"/>
        <end position="82"/>
    </location>
</feature>
<dbReference type="Gene3D" id="3.30.560.10">
    <property type="entry name" value="Glucose Oxidase, domain 3"/>
    <property type="match status" value="1"/>
</dbReference>
<reference evidence="6 7" key="1">
    <citation type="journal article" date="2019" name="Sci. Rep.">
        <title>Orb-weaving spider Araneus ventricosus genome elucidates the spidroin gene catalogue.</title>
        <authorList>
            <person name="Kono N."/>
            <person name="Nakamura H."/>
            <person name="Ohtoshi R."/>
            <person name="Moran D.A.P."/>
            <person name="Shinohara A."/>
            <person name="Yoshida Y."/>
            <person name="Fujiwara M."/>
            <person name="Mori M."/>
            <person name="Tomita M."/>
            <person name="Arakawa K."/>
        </authorList>
    </citation>
    <scope>NUCLEOTIDE SEQUENCE [LARGE SCALE GENOMIC DNA]</scope>
</reference>
<proteinExistence type="inferred from homology"/>
<dbReference type="GO" id="GO:0050660">
    <property type="term" value="F:flavin adenine dinucleotide binding"/>
    <property type="evidence" value="ECO:0007669"/>
    <property type="project" value="InterPro"/>
</dbReference>
<name>A0A4Y2TTE4_ARAVE</name>
<comment type="caution">
    <text evidence="6">The sequence shown here is derived from an EMBL/GenBank/DDBJ whole genome shotgun (WGS) entry which is preliminary data.</text>
</comment>
<dbReference type="Pfam" id="PF00732">
    <property type="entry name" value="GMC_oxred_N"/>
    <property type="match status" value="1"/>
</dbReference>
<dbReference type="AlphaFoldDB" id="A0A4Y2TTE4"/>
<dbReference type="OrthoDB" id="6436166at2759"/>
<dbReference type="Gene3D" id="3.50.50.60">
    <property type="entry name" value="FAD/NAD(P)-binding domain"/>
    <property type="match status" value="1"/>
</dbReference>
<evidence type="ECO:0000256" key="4">
    <source>
        <dbReference type="ARBA" id="ARBA00022827"/>
    </source>
</evidence>
<dbReference type="PANTHER" id="PTHR11552">
    <property type="entry name" value="GLUCOSE-METHANOL-CHOLINE GMC OXIDOREDUCTASE"/>
    <property type="match status" value="1"/>
</dbReference>
<protein>
    <submittedName>
        <fullName evidence="6">Glucose dehydrogenase [FAD, quinone]</fullName>
    </submittedName>
</protein>
<dbReference type="EMBL" id="BGPR01030992">
    <property type="protein sequence ID" value="GBO03808.1"/>
    <property type="molecule type" value="Genomic_DNA"/>
</dbReference>
<gene>
    <name evidence="6" type="primary">Gld_41</name>
    <name evidence="6" type="ORF">AVEN_191567_1</name>
</gene>
<dbReference type="PANTHER" id="PTHR11552:SF147">
    <property type="entry name" value="CHOLINE DEHYDROGENASE, MITOCHONDRIAL"/>
    <property type="match status" value="1"/>
</dbReference>
<keyword evidence="4" id="KW-0274">FAD</keyword>
<keyword evidence="3" id="KW-0285">Flavoprotein</keyword>
<dbReference type="InterPro" id="IPR036188">
    <property type="entry name" value="FAD/NAD-bd_sf"/>
</dbReference>
<evidence type="ECO:0000256" key="2">
    <source>
        <dbReference type="ARBA" id="ARBA00010790"/>
    </source>
</evidence>
<evidence type="ECO:0000313" key="6">
    <source>
        <dbReference type="EMBL" id="GBO03808.1"/>
    </source>
</evidence>
<dbReference type="Proteomes" id="UP000499080">
    <property type="component" value="Unassembled WGS sequence"/>
</dbReference>
<dbReference type="InterPro" id="IPR000172">
    <property type="entry name" value="GMC_OxRdtase_N"/>
</dbReference>
<evidence type="ECO:0000259" key="5">
    <source>
        <dbReference type="Pfam" id="PF00732"/>
    </source>
</evidence>
<accession>A0A4Y2TTE4</accession>
<evidence type="ECO:0000256" key="1">
    <source>
        <dbReference type="ARBA" id="ARBA00001974"/>
    </source>
</evidence>
<comment type="cofactor">
    <cofactor evidence="1">
        <name>FAD</name>
        <dbReference type="ChEBI" id="CHEBI:57692"/>
    </cofactor>
</comment>
<organism evidence="6 7">
    <name type="scientific">Araneus ventricosus</name>
    <name type="common">Orbweaver spider</name>
    <name type="synonym">Epeira ventricosa</name>
    <dbReference type="NCBI Taxonomy" id="182803"/>
    <lineage>
        <taxon>Eukaryota</taxon>
        <taxon>Metazoa</taxon>
        <taxon>Ecdysozoa</taxon>
        <taxon>Arthropoda</taxon>
        <taxon>Chelicerata</taxon>
        <taxon>Arachnida</taxon>
        <taxon>Araneae</taxon>
        <taxon>Araneomorphae</taxon>
        <taxon>Entelegynae</taxon>
        <taxon>Araneoidea</taxon>
        <taxon>Araneidae</taxon>
        <taxon>Araneus</taxon>
    </lineage>
</organism>
<keyword evidence="7" id="KW-1185">Reference proteome</keyword>
<dbReference type="InterPro" id="IPR012132">
    <property type="entry name" value="GMC_OxRdtase"/>
</dbReference>
<evidence type="ECO:0000256" key="3">
    <source>
        <dbReference type="ARBA" id="ARBA00022630"/>
    </source>
</evidence>